<dbReference type="Proteomes" id="UP001074726">
    <property type="component" value="Unassembled WGS sequence"/>
</dbReference>
<feature type="domain" description="UspA" evidence="2">
    <location>
        <begin position="11"/>
        <end position="135"/>
    </location>
</feature>
<dbReference type="PANTHER" id="PTHR31964:SF113">
    <property type="entry name" value="USPA DOMAIN-CONTAINING PROTEIN"/>
    <property type="match status" value="1"/>
</dbReference>
<reference evidence="3" key="1">
    <citation type="submission" date="2022-08" db="EMBL/GenBank/DDBJ databases">
        <title>Genome sequencing of Nocardioides sp. STR2.</title>
        <authorList>
            <person name="So Y."/>
        </authorList>
    </citation>
    <scope>NUCLEOTIDE SEQUENCE</scope>
    <source>
        <strain evidence="3">STR2</strain>
    </source>
</reference>
<dbReference type="InterPro" id="IPR006015">
    <property type="entry name" value="Universal_stress_UspA"/>
</dbReference>
<dbReference type="InterPro" id="IPR014729">
    <property type="entry name" value="Rossmann-like_a/b/a_fold"/>
</dbReference>
<evidence type="ECO:0000313" key="3">
    <source>
        <dbReference type="EMBL" id="MCY4725564.1"/>
    </source>
</evidence>
<comment type="caution">
    <text evidence="3">The sequence shown here is derived from an EMBL/GenBank/DDBJ whole genome shotgun (WGS) entry which is preliminary data.</text>
</comment>
<gene>
    <name evidence="3" type="ORF">NYO98_04675</name>
</gene>
<proteinExistence type="inferred from homology"/>
<dbReference type="PRINTS" id="PR01438">
    <property type="entry name" value="UNVRSLSTRESS"/>
</dbReference>
<dbReference type="CDD" id="cd23659">
    <property type="entry name" value="USP_At3g01520-like"/>
    <property type="match status" value="1"/>
</dbReference>
<accession>A0ABT4CC49</accession>
<dbReference type="EMBL" id="JAPPUX010000001">
    <property type="protein sequence ID" value="MCY4725564.1"/>
    <property type="molecule type" value="Genomic_DNA"/>
</dbReference>
<evidence type="ECO:0000259" key="2">
    <source>
        <dbReference type="Pfam" id="PF00582"/>
    </source>
</evidence>
<protein>
    <submittedName>
        <fullName evidence="3">Universal stress protein</fullName>
    </submittedName>
</protein>
<dbReference type="PANTHER" id="PTHR31964">
    <property type="entry name" value="ADENINE NUCLEOTIDE ALPHA HYDROLASES-LIKE SUPERFAMILY PROTEIN"/>
    <property type="match status" value="1"/>
</dbReference>
<feature type="domain" description="UspA" evidence="2">
    <location>
        <begin position="144"/>
        <end position="280"/>
    </location>
</feature>
<evidence type="ECO:0000256" key="1">
    <source>
        <dbReference type="ARBA" id="ARBA00008791"/>
    </source>
</evidence>
<keyword evidence="4" id="KW-1185">Reference proteome</keyword>
<dbReference type="Gene3D" id="3.40.50.620">
    <property type="entry name" value="HUPs"/>
    <property type="match status" value="2"/>
</dbReference>
<comment type="similarity">
    <text evidence="1">Belongs to the universal stress protein A family.</text>
</comment>
<organism evidence="3 4">
    <name type="scientific">Nocardioides pini</name>
    <dbReference type="NCBI Taxonomy" id="2975053"/>
    <lineage>
        <taxon>Bacteria</taxon>
        <taxon>Bacillati</taxon>
        <taxon>Actinomycetota</taxon>
        <taxon>Actinomycetes</taxon>
        <taxon>Propionibacteriales</taxon>
        <taxon>Nocardioidaceae</taxon>
        <taxon>Nocardioides</taxon>
    </lineage>
</organism>
<dbReference type="SUPFAM" id="SSF52402">
    <property type="entry name" value="Adenine nucleotide alpha hydrolases-like"/>
    <property type="match status" value="2"/>
</dbReference>
<evidence type="ECO:0000313" key="4">
    <source>
        <dbReference type="Proteomes" id="UP001074726"/>
    </source>
</evidence>
<name>A0ABT4CC49_9ACTN</name>
<dbReference type="InterPro" id="IPR006016">
    <property type="entry name" value="UspA"/>
</dbReference>
<dbReference type="Pfam" id="PF00582">
    <property type="entry name" value="Usp"/>
    <property type="match status" value="2"/>
</dbReference>
<sequence>MTELAESAPEVIIVAYDGSRHAQVALEWAARTAAAEGRAVRAVAVSNAPDTAGHDADHPDEEVPPPLEAAWDAMGVTGTFEQLTGSVESVLLQQSLDAHALVSGTRGRGRAADTFLGSVSHRLARHSSCPLIVVRPPSNPTAARIVAGVDGSPESIAALRFACHRASFTNEPVVALHAWNPGHINVDDDGQLPQRVGQRSKVAEMLVAECIAQVRDEFPHVSIEPDTVPLTPSVALTEASAHASLVVTGSRGRGVVTGLLLGSVSQHLLSHAHCPVAVTR</sequence>